<dbReference type="SUPFAM" id="SSF48403">
    <property type="entry name" value="Ankyrin repeat"/>
    <property type="match status" value="1"/>
</dbReference>
<evidence type="ECO:0000313" key="4">
    <source>
        <dbReference type="EMBL" id="KAK3728005.1"/>
    </source>
</evidence>
<sequence>MLSTYINSTSHKPTSTCKTGACLMCKRDNMETQKMLDEKSYLERRKARAAIRAAMAGENVELLHTLLCTNTPDGYERSSYASFLLTKAIGVGNKKVIETLFRNGAIMTYCIPFPPLKAIEDGKPDILQLLIKHGGNVHWTDGRGYSLLYTAINHACNPFSRNFRRIPRSDYLSTQEYKKKKECVMLLLKAGCDVNEKTPEDQSLLVKVIKSCLPERDLVGMLVKRGANISCRDRNGYTPMMHAVMSFNNEKGISTAELLTDLVLYGADIHATCKQGNTALHIAALHNNVNVMLWLMENGADIYALNKKKNTCLDEISFQTLLYFLPRFVGKGVYPFKVVYQCNNDRKYTFLTFYECGLPATVLSAAVVLGETQVALLLRDLGFMTGDDILWLTRRDVKDSLPPRVKQTFSSVAVCCPCPLSLISFVKISDLLGVSPGREDRVKELGLPVPLQERLLFKRLQTTFDFSSPC</sequence>
<dbReference type="SMART" id="SM00248">
    <property type="entry name" value="ANK"/>
    <property type="match status" value="5"/>
</dbReference>
<dbReference type="PROSITE" id="PS50297">
    <property type="entry name" value="ANK_REP_REGION"/>
    <property type="match status" value="1"/>
</dbReference>
<reference evidence="4" key="1">
    <citation type="journal article" date="2023" name="G3 (Bethesda)">
        <title>A reference genome for the long-term kleptoplast-retaining sea slug Elysia crispata morphotype clarki.</title>
        <authorList>
            <person name="Eastman K.E."/>
            <person name="Pendleton A.L."/>
            <person name="Shaikh M.A."/>
            <person name="Suttiyut T."/>
            <person name="Ogas R."/>
            <person name="Tomko P."/>
            <person name="Gavelis G."/>
            <person name="Widhalm J.R."/>
            <person name="Wisecaver J.H."/>
        </authorList>
    </citation>
    <scope>NUCLEOTIDE SEQUENCE</scope>
    <source>
        <strain evidence="4">ECLA1</strain>
    </source>
</reference>
<dbReference type="InterPro" id="IPR036770">
    <property type="entry name" value="Ankyrin_rpt-contain_sf"/>
</dbReference>
<dbReference type="PANTHER" id="PTHR24198">
    <property type="entry name" value="ANKYRIN REPEAT AND PROTEIN KINASE DOMAIN-CONTAINING PROTEIN"/>
    <property type="match status" value="1"/>
</dbReference>
<dbReference type="AlphaFoldDB" id="A0AAE0Y0Y2"/>
<proteinExistence type="predicted"/>
<evidence type="ECO:0000313" key="5">
    <source>
        <dbReference type="Proteomes" id="UP001283361"/>
    </source>
</evidence>
<comment type="caution">
    <text evidence="4">The sequence shown here is derived from an EMBL/GenBank/DDBJ whole genome shotgun (WGS) entry which is preliminary data.</text>
</comment>
<dbReference type="InterPro" id="IPR002110">
    <property type="entry name" value="Ankyrin_rpt"/>
</dbReference>
<keyword evidence="1" id="KW-0677">Repeat</keyword>
<dbReference type="Pfam" id="PF12796">
    <property type="entry name" value="Ank_2"/>
    <property type="match status" value="1"/>
</dbReference>
<evidence type="ECO:0000256" key="1">
    <source>
        <dbReference type="ARBA" id="ARBA00022737"/>
    </source>
</evidence>
<protein>
    <submittedName>
        <fullName evidence="4">Uncharacterized protein</fullName>
    </submittedName>
</protein>
<dbReference type="Gene3D" id="1.25.40.20">
    <property type="entry name" value="Ankyrin repeat-containing domain"/>
    <property type="match status" value="1"/>
</dbReference>
<keyword evidence="2 3" id="KW-0040">ANK repeat</keyword>
<evidence type="ECO:0000256" key="3">
    <source>
        <dbReference type="PROSITE-ProRule" id="PRU00023"/>
    </source>
</evidence>
<dbReference type="EMBL" id="JAWDGP010007214">
    <property type="protein sequence ID" value="KAK3728005.1"/>
    <property type="molecule type" value="Genomic_DNA"/>
</dbReference>
<gene>
    <name evidence="4" type="ORF">RRG08_008082</name>
</gene>
<evidence type="ECO:0000256" key="2">
    <source>
        <dbReference type="ARBA" id="ARBA00023043"/>
    </source>
</evidence>
<accession>A0AAE0Y0Y2</accession>
<dbReference type="Proteomes" id="UP001283361">
    <property type="component" value="Unassembled WGS sequence"/>
</dbReference>
<dbReference type="PANTHER" id="PTHR24198:SF165">
    <property type="entry name" value="ANKYRIN REPEAT-CONTAINING PROTEIN-RELATED"/>
    <property type="match status" value="1"/>
</dbReference>
<keyword evidence="5" id="KW-1185">Reference proteome</keyword>
<feature type="repeat" description="ANK" evidence="3">
    <location>
        <begin position="275"/>
        <end position="307"/>
    </location>
</feature>
<name>A0AAE0Y0Y2_9GAST</name>
<organism evidence="4 5">
    <name type="scientific">Elysia crispata</name>
    <name type="common">lettuce slug</name>
    <dbReference type="NCBI Taxonomy" id="231223"/>
    <lineage>
        <taxon>Eukaryota</taxon>
        <taxon>Metazoa</taxon>
        <taxon>Spiralia</taxon>
        <taxon>Lophotrochozoa</taxon>
        <taxon>Mollusca</taxon>
        <taxon>Gastropoda</taxon>
        <taxon>Heterobranchia</taxon>
        <taxon>Euthyneura</taxon>
        <taxon>Panpulmonata</taxon>
        <taxon>Sacoglossa</taxon>
        <taxon>Placobranchoidea</taxon>
        <taxon>Plakobranchidae</taxon>
        <taxon>Elysia</taxon>
    </lineage>
</organism>
<dbReference type="PROSITE" id="PS50088">
    <property type="entry name" value="ANK_REPEAT"/>
    <property type="match status" value="1"/>
</dbReference>